<feature type="coiled-coil region" evidence="1">
    <location>
        <begin position="62"/>
        <end position="92"/>
    </location>
</feature>
<dbReference type="AlphaFoldDB" id="A0A224XXS0"/>
<proteinExistence type="predicted"/>
<dbReference type="EMBL" id="GFTR01003433">
    <property type="protein sequence ID" value="JAW12993.1"/>
    <property type="molecule type" value="Transcribed_RNA"/>
</dbReference>
<evidence type="ECO:0000256" key="2">
    <source>
        <dbReference type="SAM" id="MobiDB-lite"/>
    </source>
</evidence>
<evidence type="ECO:0000256" key="1">
    <source>
        <dbReference type="SAM" id="Coils"/>
    </source>
</evidence>
<evidence type="ECO:0000313" key="3">
    <source>
        <dbReference type="EMBL" id="JAW12993.1"/>
    </source>
</evidence>
<feature type="region of interest" description="Disordered" evidence="2">
    <location>
        <begin position="140"/>
        <end position="204"/>
    </location>
</feature>
<keyword evidence="1" id="KW-0175">Coiled coil</keyword>
<feature type="compositionally biased region" description="Low complexity" evidence="2">
    <location>
        <begin position="156"/>
        <end position="172"/>
    </location>
</feature>
<name>A0A224XXS0_9HEMI</name>
<reference evidence="3" key="1">
    <citation type="journal article" date="2018" name="PLoS Negl. Trop. Dis.">
        <title>An insight into the salivary gland and fat body transcriptome of Panstrongylus lignarius (Hemiptera: Heteroptera), the main vector of Chagas disease in Peru.</title>
        <authorList>
            <person name="Nevoa J.C."/>
            <person name="Mendes M.T."/>
            <person name="da Silva M.V."/>
            <person name="Soares S.C."/>
            <person name="Oliveira C.J.F."/>
            <person name="Ribeiro J.M.C."/>
        </authorList>
    </citation>
    <scope>NUCLEOTIDE SEQUENCE</scope>
</reference>
<accession>A0A224XXS0</accession>
<organism evidence="3">
    <name type="scientific">Panstrongylus lignarius</name>
    <dbReference type="NCBI Taxonomy" id="156445"/>
    <lineage>
        <taxon>Eukaryota</taxon>
        <taxon>Metazoa</taxon>
        <taxon>Ecdysozoa</taxon>
        <taxon>Arthropoda</taxon>
        <taxon>Hexapoda</taxon>
        <taxon>Insecta</taxon>
        <taxon>Pterygota</taxon>
        <taxon>Neoptera</taxon>
        <taxon>Paraneoptera</taxon>
        <taxon>Hemiptera</taxon>
        <taxon>Heteroptera</taxon>
        <taxon>Panheteroptera</taxon>
        <taxon>Cimicomorpha</taxon>
        <taxon>Reduviidae</taxon>
        <taxon>Triatominae</taxon>
        <taxon>Panstrongylus</taxon>
    </lineage>
</organism>
<protein>
    <submittedName>
        <fullName evidence="3">Uncharacterized protein</fullName>
    </submittedName>
</protein>
<sequence length="204" mass="23648">MPDEVKDVFSDVTEKATTLIKVMEFQEWHRSRLMNYYRNVTQKYDAAKLYIKDVEIKFTTILQKYESAKMKIKEQENDMQEIKRKLSLYKQNYGSCRTPIRTRPLVELDFQASPFPGKTPMNSTANHNRSKQAEDIFTPSYSTYRNPTHPPFTPDSSGSVRSSLNGSMSSYSGRNRSVPGYTPPSKTMELLTLLNKSRNQKYKS</sequence>